<proteinExistence type="predicted"/>
<dbReference type="BioCyc" id="MTUB1310114:G13A2-400-MONOMER"/>
<sequence>MLPASIAPSPVAPAPTMVCSSSMNVMIWPADVLDVVEDGLEPFLEFAAVFGAGDHRAEIERDDGLVAQALRHVAGHDALRQALHDRGLADAGLTDQHRVVLGATGQHLHHAADLVVAADDRVEFAFAGAGGQVGGVLLQRLIGRLRFGAGDPGAAAHLDERLPQRLRRGAVAGQQLGDVGVTGGQPDHHVLGGDVPSSSRWPAAARW</sequence>
<evidence type="ECO:0000313" key="2">
    <source>
        <dbReference type="EMBL" id="AGL25854.1"/>
    </source>
</evidence>
<dbReference type="KEGG" id="mtuc:J113_02725"/>
<dbReference type="HOGENOM" id="CLU_1325171_0_0_11"/>
<dbReference type="EMBL" id="CP005386">
    <property type="protein sequence ID" value="AGL25854.1"/>
    <property type="molecule type" value="Genomic_DNA"/>
</dbReference>
<gene>
    <name evidence="2" type="ORF">J113_02725</name>
</gene>
<dbReference type="AlphaFoldDB" id="R4M2I5"/>
<dbReference type="Proteomes" id="UP000013548">
    <property type="component" value="Chromosome"/>
</dbReference>
<evidence type="ECO:0000313" key="3">
    <source>
        <dbReference type="Proteomes" id="UP000013548"/>
    </source>
</evidence>
<accession>R4M2I5</accession>
<evidence type="ECO:0000256" key="1">
    <source>
        <dbReference type="SAM" id="MobiDB-lite"/>
    </source>
</evidence>
<feature type="region of interest" description="Disordered" evidence="1">
    <location>
        <begin position="183"/>
        <end position="207"/>
    </location>
</feature>
<name>R4M2I5_MYCTX</name>
<dbReference type="AntiFam" id="ANF00007">
    <property type="entry name" value="Shadow ORF (opposite clpB)"/>
</dbReference>
<dbReference type="AntiFam" id="ANF00122">
    <property type="entry name" value="Shadow ORF (opposite clpB)"/>
</dbReference>
<protein>
    <submittedName>
        <fullName evidence="2">Uncharacterized protein</fullName>
    </submittedName>
</protein>
<reference evidence="2 3" key="1">
    <citation type="journal article" date="2013" name="Genome Announc.">
        <title>Whole-Genome Sequences of Four Clinical Isolates of Mycobacterium tuberculosis from Tamil Nadu, South India.</title>
        <authorList>
            <person name="Narayanan S."/>
            <person name="Deshpande U."/>
        </authorList>
    </citation>
    <scope>NUCLEOTIDE SEQUENCE [LARGE SCALE GENOMIC DNA]</scope>
    <source>
        <strain evidence="2 3">CAS/NITR204</strain>
    </source>
</reference>
<organism evidence="2 3">
    <name type="scientific">Mycobacterium tuberculosis CAS/NITR204</name>
    <dbReference type="NCBI Taxonomy" id="1310114"/>
    <lineage>
        <taxon>Bacteria</taxon>
        <taxon>Bacillati</taxon>
        <taxon>Actinomycetota</taxon>
        <taxon>Actinomycetes</taxon>
        <taxon>Mycobacteriales</taxon>
        <taxon>Mycobacteriaceae</taxon>
        <taxon>Mycobacterium</taxon>
        <taxon>Mycobacterium tuberculosis complex</taxon>
    </lineage>
</organism>